<dbReference type="PANTHER" id="PTHR23426:SF65">
    <property type="entry name" value="FERREDOXIN-2, MITOCHONDRIAL"/>
    <property type="match status" value="1"/>
</dbReference>
<organism evidence="8 9">
    <name type="scientific">Caerostris extrusa</name>
    <name type="common">Bark spider</name>
    <name type="synonym">Caerostris bankana</name>
    <dbReference type="NCBI Taxonomy" id="172846"/>
    <lineage>
        <taxon>Eukaryota</taxon>
        <taxon>Metazoa</taxon>
        <taxon>Ecdysozoa</taxon>
        <taxon>Arthropoda</taxon>
        <taxon>Chelicerata</taxon>
        <taxon>Arachnida</taxon>
        <taxon>Araneae</taxon>
        <taxon>Araneomorphae</taxon>
        <taxon>Entelegynae</taxon>
        <taxon>Araneoidea</taxon>
        <taxon>Araneidae</taxon>
        <taxon>Caerostris</taxon>
    </lineage>
</organism>
<dbReference type="GO" id="GO:0009055">
    <property type="term" value="F:electron transfer activity"/>
    <property type="evidence" value="ECO:0007669"/>
    <property type="project" value="TreeGrafter"/>
</dbReference>
<comment type="caution">
    <text evidence="8">The sequence shown here is derived from an EMBL/GenBank/DDBJ whole genome shotgun (WGS) entry which is preliminary data.</text>
</comment>
<dbReference type="Pfam" id="PF00111">
    <property type="entry name" value="Fer2"/>
    <property type="match status" value="1"/>
</dbReference>
<keyword evidence="4" id="KW-0408">Iron</keyword>
<dbReference type="EMBL" id="BPLR01011581">
    <property type="protein sequence ID" value="GIY47443.1"/>
    <property type="molecule type" value="Genomic_DNA"/>
</dbReference>
<dbReference type="InterPro" id="IPR001055">
    <property type="entry name" value="Adrenodoxin-like"/>
</dbReference>
<dbReference type="CDD" id="cd00207">
    <property type="entry name" value="fer2"/>
    <property type="match status" value="1"/>
</dbReference>
<dbReference type="PRINTS" id="PR00355">
    <property type="entry name" value="ADRENODOXIN"/>
</dbReference>
<keyword evidence="9" id="KW-1185">Reference proteome</keyword>
<reference evidence="8 9" key="1">
    <citation type="submission" date="2021-06" db="EMBL/GenBank/DDBJ databases">
        <title>Caerostris extrusa draft genome.</title>
        <authorList>
            <person name="Kono N."/>
            <person name="Arakawa K."/>
        </authorList>
    </citation>
    <scope>NUCLEOTIDE SEQUENCE [LARGE SCALE GENOMIC DNA]</scope>
</reference>
<protein>
    <submittedName>
        <fullName evidence="8">Ferredoxin-2, mitochondrial</fullName>
    </submittedName>
</protein>
<evidence type="ECO:0000313" key="9">
    <source>
        <dbReference type="Proteomes" id="UP001054945"/>
    </source>
</evidence>
<evidence type="ECO:0000256" key="2">
    <source>
        <dbReference type="ARBA" id="ARBA00022714"/>
    </source>
</evidence>
<evidence type="ECO:0000313" key="8">
    <source>
        <dbReference type="EMBL" id="GIY47443.1"/>
    </source>
</evidence>
<dbReference type="Gene3D" id="3.10.20.30">
    <property type="match status" value="1"/>
</dbReference>
<comment type="similarity">
    <text evidence="1">Belongs to the adrenodoxin/putidaredoxin family.</text>
</comment>
<dbReference type="InterPro" id="IPR012675">
    <property type="entry name" value="Beta-grasp_dom_sf"/>
</dbReference>
<evidence type="ECO:0000259" key="7">
    <source>
        <dbReference type="PROSITE" id="PS51085"/>
    </source>
</evidence>
<evidence type="ECO:0000256" key="4">
    <source>
        <dbReference type="ARBA" id="ARBA00023004"/>
    </source>
</evidence>
<dbReference type="PANTHER" id="PTHR23426">
    <property type="entry name" value="FERREDOXIN/ADRENODOXIN"/>
    <property type="match status" value="1"/>
</dbReference>
<proteinExistence type="inferred from homology"/>
<dbReference type="SUPFAM" id="SSF54292">
    <property type="entry name" value="2Fe-2S ferredoxin-like"/>
    <property type="match status" value="1"/>
</dbReference>
<name>A0AAV4TLI5_CAEEX</name>
<feature type="domain" description="2Fe-2S ferredoxin-type" evidence="7">
    <location>
        <begin position="37"/>
        <end position="138"/>
    </location>
</feature>
<evidence type="ECO:0000256" key="3">
    <source>
        <dbReference type="ARBA" id="ARBA00022723"/>
    </source>
</evidence>
<dbReference type="InterPro" id="IPR001041">
    <property type="entry name" value="2Fe-2S_ferredoxin-type"/>
</dbReference>
<sequence length="138" mass="15486">MPEDSLFVTGDTNVAKRNCAKSADTYEIKTLGKEEKVKFYFLFTKTGEKIEVEGKVGQNVMEVGLANDVEMEGACEGTLACTTCHVYVEERIKNILPKANIDEEDLLDRAPYLKSNSRLSCQIKVTKDIKDAVFLYHP</sequence>
<dbReference type="InterPro" id="IPR018298">
    <property type="entry name" value="Adrenodoxin_Fe-S_BS"/>
</dbReference>
<evidence type="ECO:0000256" key="5">
    <source>
        <dbReference type="ARBA" id="ARBA00023014"/>
    </source>
</evidence>
<comment type="cofactor">
    <cofactor evidence="6">
        <name>[2Fe-2S] cluster</name>
        <dbReference type="ChEBI" id="CHEBI:190135"/>
    </cofactor>
</comment>
<dbReference type="GO" id="GO:0005739">
    <property type="term" value="C:mitochondrion"/>
    <property type="evidence" value="ECO:0007669"/>
    <property type="project" value="TreeGrafter"/>
</dbReference>
<dbReference type="PROSITE" id="PS51085">
    <property type="entry name" value="2FE2S_FER_2"/>
    <property type="match status" value="1"/>
</dbReference>
<dbReference type="Proteomes" id="UP001054945">
    <property type="component" value="Unassembled WGS sequence"/>
</dbReference>
<dbReference type="GO" id="GO:0046872">
    <property type="term" value="F:metal ion binding"/>
    <property type="evidence" value="ECO:0007669"/>
    <property type="project" value="UniProtKB-KW"/>
</dbReference>
<dbReference type="AlphaFoldDB" id="A0AAV4TLI5"/>
<evidence type="ECO:0000256" key="6">
    <source>
        <dbReference type="ARBA" id="ARBA00034078"/>
    </source>
</evidence>
<dbReference type="PROSITE" id="PS00814">
    <property type="entry name" value="ADX"/>
    <property type="match status" value="1"/>
</dbReference>
<accession>A0AAV4TLI5</accession>
<dbReference type="InterPro" id="IPR036010">
    <property type="entry name" value="2Fe-2S_ferredoxin-like_sf"/>
</dbReference>
<gene>
    <name evidence="8" type="primary">fdx2</name>
    <name evidence="8" type="ORF">CEXT_687711</name>
</gene>
<keyword evidence="3" id="KW-0479">Metal-binding</keyword>
<dbReference type="GO" id="GO:0140647">
    <property type="term" value="P:P450-containing electron transport chain"/>
    <property type="evidence" value="ECO:0007669"/>
    <property type="project" value="InterPro"/>
</dbReference>
<evidence type="ECO:0000256" key="1">
    <source>
        <dbReference type="ARBA" id="ARBA00010914"/>
    </source>
</evidence>
<keyword evidence="5" id="KW-0411">Iron-sulfur</keyword>
<keyword evidence="2" id="KW-0001">2Fe-2S</keyword>
<dbReference type="GO" id="GO:0051537">
    <property type="term" value="F:2 iron, 2 sulfur cluster binding"/>
    <property type="evidence" value="ECO:0007669"/>
    <property type="project" value="UniProtKB-KW"/>
</dbReference>